<reference evidence="1 2" key="1">
    <citation type="submission" date="2016-11" db="EMBL/GenBank/DDBJ databases">
        <title>Study of marine rhodopsin-containing bacteria.</title>
        <authorList>
            <person name="Yoshizawa S."/>
            <person name="Kumagai Y."/>
            <person name="Kogure K."/>
        </authorList>
    </citation>
    <scope>NUCLEOTIDE SEQUENCE [LARGE SCALE GENOMIC DNA]</scope>
    <source>
        <strain evidence="1 2">SAORIC-28</strain>
    </source>
</reference>
<dbReference type="OrthoDB" id="5379939at2"/>
<dbReference type="EMBL" id="MQWD01000001">
    <property type="protein sequence ID" value="PAP75819.1"/>
    <property type="molecule type" value="Genomic_DNA"/>
</dbReference>
<protein>
    <recommendedName>
        <fullName evidence="3">DUF4440 domain-containing protein</fullName>
    </recommendedName>
</protein>
<dbReference type="Gene3D" id="3.10.450.50">
    <property type="match status" value="1"/>
</dbReference>
<dbReference type="RefSeq" id="WP_095509462.1">
    <property type="nucleotide sequence ID" value="NZ_MQWD01000001.1"/>
</dbReference>
<evidence type="ECO:0000313" key="1">
    <source>
        <dbReference type="EMBL" id="PAP75819.1"/>
    </source>
</evidence>
<dbReference type="Proteomes" id="UP000216339">
    <property type="component" value="Unassembled WGS sequence"/>
</dbReference>
<evidence type="ECO:0000313" key="2">
    <source>
        <dbReference type="Proteomes" id="UP000216339"/>
    </source>
</evidence>
<evidence type="ECO:0008006" key="3">
    <source>
        <dbReference type="Google" id="ProtNLM"/>
    </source>
</evidence>
<dbReference type="AlphaFoldDB" id="A0A271IZ97"/>
<name>A0A271IZ97_9BACT</name>
<accession>A0A271IZ97</accession>
<sequence length="61" mass="7077">MEYGDIAQVFSTYQKRFWGSDEILGRGINSFQLVRHDGRWWIAGIVWDEETGAGPIPEAYR</sequence>
<gene>
    <name evidence="1" type="ORF">BSZ37_04860</name>
</gene>
<keyword evidence="2" id="KW-1185">Reference proteome</keyword>
<comment type="caution">
    <text evidence="1">The sequence shown here is derived from an EMBL/GenBank/DDBJ whole genome shotgun (WGS) entry which is preliminary data.</text>
</comment>
<proteinExistence type="predicted"/>
<organism evidence="1 2">
    <name type="scientific">Rubrivirga marina</name>
    <dbReference type="NCBI Taxonomy" id="1196024"/>
    <lineage>
        <taxon>Bacteria</taxon>
        <taxon>Pseudomonadati</taxon>
        <taxon>Rhodothermota</taxon>
        <taxon>Rhodothermia</taxon>
        <taxon>Rhodothermales</taxon>
        <taxon>Rubricoccaceae</taxon>
        <taxon>Rubrivirga</taxon>
    </lineage>
</organism>